<protein>
    <submittedName>
        <fullName evidence="1">Uncharacterized protein</fullName>
    </submittedName>
</protein>
<keyword evidence="2" id="KW-1185">Reference proteome</keyword>
<proteinExistence type="predicted"/>
<evidence type="ECO:0000313" key="1">
    <source>
        <dbReference type="EMBL" id="NYI71995.1"/>
    </source>
</evidence>
<reference evidence="1 2" key="1">
    <citation type="submission" date="2020-07" db="EMBL/GenBank/DDBJ databases">
        <title>Sequencing the genomes of 1000 actinobacteria strains.</title>
        <authorList>
            <person name="Klenk H.-P."/>
        </authorList>
    </citation>
    <scope>NUCLEOTIDE SEQUENCE [LARGE SCALE GENOMIC DNA]</scope>
    <source>
        <strain evidence="1 2">DSM 103164</strain>
    </source>
</reference>
<comment type="caution">
    <text evidence="1">The sequence shown here is derived from an EMBL/GenBank/DDBJ whole genome shotgun (WGS) entry which is preliminary data.</text>
</comment>
<organism evidence="1 2">
    <name type="scientific">Naumannella cuiyingiana</name>
    <dbReference type="NCBI Taxonomy" id="1347891"/>
    <lineage>
        <taxon>Bacteria</taxon>
        <taxon>Bacillati</taxon>
        <taxon>Actinomycetota</taxon>
        <taxon>Actinomycetes</taxon>
        <taxon>Propionibacteriales</taxon>
        <taxon>Propionibacteriaceae</taxon>
        <taxon>Naumannella</taxon>
    </lineage>
</organism>
<gene>
    <name evidence="1" type="ORF">GGQ54_002555</name>
</gene>
<name>A0A7Z0DAH9_9ACTN</name>
<dbReference type="EMBL" id="JACBZS010000001">
    <property type="protein sequence ID" value="NYI71995.1"/>
    <property type="molecule type" value="Genomic_DNA"/>
</dbReference>
<accession>A0A7Z0DAH9</accession>
<dbReference type="AlphaFoldDB" id="A0A7Z0DAH9"/>
<sequence>MTTAERGTCPRCQGPHVHHHVFGLPSPSAFLTEDGDIVDWVTIEGCVVLDDEPRFDRRCEDCRHRWNAADDAEPSG</sequence>
<dbReference type="Proteomes" id="UP000527616">
    <property type="component" value="Unassembled WGS sequence"/>
</dbReference>
<evidence type="ECO:0000313" key="2">
    <source>
        <dbReference type="Proteomes" id="UP000527616"/>
    </source>
</evidence>
<dbReference type="RefSeq" id="WP_179445748.1">
    <property type="nucleotide sequence ID" value="NZ_JACBZS010000001.1"/>
</dbReference>